<name>A0ABV6MFK0_9ACTN</name>
<reference evidence="3 4" key="1">
    <citation type="submission" date="2024-09" db="EMBL/GenBank/DDBJ databases">
        <authorList>
            <person name="Sun Q."/>
            <person name="Mori K."/>
        </authorList>
    </citation>
    <scope>NUCLEOTIDE SEQUENCE [LARGE SCALE GENOMIC DNA]</scope>
    <source>
        <strain evidence="3 4">TBRC 3947</strain>
    </source>
</reference>
<comment type="caution">
    <text evidence="3">The sequence shown here is derived from an EMBL/GenBank/DDBJ whole genome shotgun (WGS) entry which is preliminary data.</text>
</comment>
<feature type="chain" id="PRO_5045455262" evidence="1">
    <location>
        <begin position="25"/>
        <end position="302"/>
    </location>
</feature>
<evidence type="ECO:0000313" key="4">
    <source>
        <dbReference type="Proteomes" id="UP001589867"/>
    </source>
</evidence>
<dbReference type="Proteomes" id="UP001589867">
    <property type="component" value="Unassembled WGS sequence"/>
</dbReference>
<dbReference type="InterPro" id="IPR026004">
    <property type="entry name" value="Septum_form"/>
</dbReference>
<keyword evidence="4" id="KW-1185">Reference proteome</keyword>
<evidence type="ECO:0000313" key="3">
    <source>
        <dbReference type="EMBL" id="MFC0533482.1"/>
    </source>
</evidence>
<dbReference type="EMBL" id="JBHLUH010000084">
    <property type="protein sequence ID" value="MFC0533482.1"/>
    <property type="molecule type" value="Genomic_DNA"/>
</dbReference>
<keyword evidence="1" id="KW-0732">Signal</keyword>
<feature type="signal peptide" evidence="1">
    <location>
        <begin position="1"/>
        <end position="24"/>
    </location>
</feature>
<dbReference type="PROSITE" id="PS51257">
    <property type="entry name" value="PROKAR_LIPOPROTEIN"/>
    <property type="match status" value="1"/>
</dbReference>
<protein>
    <submittedName>
        <fullName evidence="3">Septum formation family protein</fullName>
    </submittedName>
</protein>
<proteinExistence type="predicted"/>
<feature type="domain" description="Septum formation-related" evidence="2">
    <location>
        <begin position="51"/>
        <end position="275"/>
    </location>
</feature>
<sequence length="302" mass="32369">MRRWIAAIALGGATALMLSGCGNPAGVDGDLTDDWGAVAEPKPFTPPAEVCHSSDFADVAYLSSFNPVDCGSAHRLETVHVGQFSGSAASASAPPAKGSPEIRTAYAECDSKTKEYVGSDWRNGRLWLGVVLPSPQAWSGGSRWFRCDLTEVTNVEDNGDTTSRSGSLKGVLKAGSPLLLGCYQVKLARDSSIDTMPATECTKDHNSEFVGVYNAPDGAYPSKSADWDKMHNECRKIIAKYAGVPNDGNLKYRTGVVSLPGNQDEWNGGNRGVRCYLWLSERKVNRSMKGAGPNGLPIQYEN</sequence>
<evidence type="ECO:0000259" key="2">
    <source>
        <dbReference type="Pfam" id="PF13845"/>
    </source>
</evidence>
<evidence type="ECO:0000256" key="1">
    <source>
        <dbReference type="SAM" id="SignalP"/>
    </source>
</evidence>
<gene>
    <name evidence="3" type="ORF">ACFFIA_38340</name>
</gene>
<dbReference type="Pfam" id="PF13845">
    <property type="entry name" value="Septum_form"/>
    <property type="match status" value="1"/>
</dbReference>
<dbReference type="RefSeq" id="WP_377261124.1">
    <property type="nucleotide sequence ID" value="NZ_JBHLUH010000084.1"/>
</dbReference>
<organism evidence="3 4">
    <name type="scientific">Phytohabitans kaempferiae</name>
    <dbReference type="NCBI Taxonomy" id="1620943"/>
    <lineage>
        <taxon>Bacteria</taxon>
        <taxon>Bacillati</taxon>
        <taxon>Actinomycetota</taxon>
        <taxon>Actinomycetes</taxon>
        <taxon>Micromonosporales</taxon>
        <taxon>Micromonosporaceae</taxon>
    </lineage>
</organism>
<accession>A0ABV6MFK0</accession>